<accession>C6HI22</accession>
<dbReference type="VEuPathDB" id="FungiDB:HCDG_06172"/>
<gene>
    <name evidence="1" type="ORF">HCDG_06172</name>
</gene>
<dbReference type="Proteomes" id="UP000002624">
    <property type="component" value="Unassembled WGS sequence"/>
</dbReference>
<dbReference type="EMBL" id="GG692428">
    <property type="protein sequence ID" value="EER39950.1"/>
    <property type="molecule type" value="Genomic_DNA"/>
</dbReference>
<evidence type="ECO:0000313" key="2">
    <source>
        <dbReference type="Proteomes" id="UP000002624"/>
    </source>
</evidence>
<dbReference type="HOGENOM" id="CLU_1695008_0_0_1"/>
<dbReference type="AlphaFoldDB" id="C6HI22"/>
<protein>
    <submittedName>
        <fullName evidence="1">Uncharacterized protein</fullName>
    </submittedName>
</protein>
<name>C6HI22_AJECH</name>
<reference evidence="2" key="1">
    <citation type="submission" date="2009-05" db="EMBL/GenBank/DDBJ databases">
        <title>The genome sequence of Ajellomyces capsulatus strain H143.</title>
        <authorList>
            <person name="Champion M."/>
            <person name="Cuomo C.A."/>
            <person name="Ma L.-J."/>
            <person name="Henn M.R."/>
            <person name="Sil A."/>
            <person name="Goldman B."/>
            <person name="Young S.K."/>
            <person name="Kodira C.D."/>
            <person name="Zeng Q."/>
            <person name="Koehrsen M."/>
            <person name="Alvarado L."/>
            <person name="Berlin A.M."/>
            <person name="Borenstein D."/>
            <person name="Chen Z."/>
            <person name="Engels R."/>
            <person name="Freedman E."/>
            <person name="Gellesch M."/>
            <person name="Goldberg J."/>
            <person name="Griggs A."/>
            <person name="Gujja S."/>
            <person name="Heiman D.I."/>
            <person name="Hepburn T.A."/>
            <person name="Howarth C."/>
            <person name="Jen D."/>
            <person name="Larson L."/>
            <person name="Lewis B."/>
            <person name="Mehta T."/>
            <person name="Park D."/>
            <person name="Pearson M."/>
            <person name="Roberts A."/>
            <person name="Saif S."/>
            <person name="Shea T.D."/>
            <person name="Shenoy N."/>
            <person name="Sisk P."/>
            <person name="Stolte C."/>
            <person name="Sykes S."/>
            <person name="Walk T."/>
            <person name="White J."/>
            <person name="Yandava C."/>
            <person name="Klein B."/>
            <person name="McEwen J.G."/>
            <person name="Puccia R."/>
            <person name="Goldman G.H."/>
            <person name="Felipe M.S."/>
            <person name="Nino-Vega G."/>
            <person name="San-Blas G."/>
            <person name="Taylor J.W."/>
            <person name="Mendoza L."/>
            <person name="Galagan J.E."/>
            <person name="Nusbaum C."/>
            <person name="Birren B.W."/>
        </authorList>
    </citation>
    <scope>NUCLEOTIDE SEQUENCE [LARGE SCALE GENOMIC DNA]</scope>
    <source>
        <strain evidence="2">H143</strain>
    </source>
</reference>
<evidence type="ECO:0000313" key="1">
    <source>
        <dbReference type="EMBL" id="EER39950.1"/>
    </source>
</evidence>
<sequence>MKPETYAIGFPWFWPPSDAFRKPKSIKQWSIFYRLDSPRDRTKPKYIISEYKINLGTLTSDDLKHANDKRSMPRHNSRYRRAGIWGFPEEEYSLSSDRQKMCPQEDLPIPRKFAKFPTLFCGESCQGSRLCRMHQCQTSDVGRHAEGSCMLRSTE</sequence>
<organism evidence="1 2">
    <name type="scientific">Ajellomyces capsulatus (strain H143)</name>
    <name type="common">Darling's disease fungus</name>
    <name type="synonym">Histoplasma capsulatum</name>
    <dbReference type="NCBI Taxonomy" id="544712"/>
    <lineage>
        <taxon>Eukaryota</taxon>
        <taxon>Fungi</taxon>
        <taxon>Dikarya</taxon>
        <taxon>Ascomycota</taxon>
        <taxon>Pezizomycotina</taxon>
        <taxon>Eurotiomycetes</taxon>
        <taxon>Eurotiomycetidae</taxon>
        <taxon>Onygenales</taxon>
        <taxon>Ajellomycetaceae</taxon>
        <taxon>Histoplasma</taxon>
    </lineage>
</organism>
<proteinExistence type="predicted"/>